<reference evidence="1 2" key="1">
    <citation type="journal article" date="2009" name="Gene">
        <title>Genome of a virulent bacteriophage Lb338-1 that lyses the probiotic Lactobacillus paracasei cheese strain.</title>
        <authorList>
            <person name="Alemayehu D."/>
            <person name="Ross R.P."/>
            <person name="O'Sullivan O."/>
            <person name="Coffey A."/>
            <person name="Stanton C."/>
            <person name="Fitzgerald G.F."/>
            <person name="McAuliffe O."/>
        </authorList>
    </citation>
    <scope>NUCLEOTIDE SEQUENCE [LARGE SCALE GENOMIC DNA]</scope>
    <source>
        <strain evidence="1">Lb338-1</strain>
    </source>
</reference>
<dbReference type="Proteomes" id="UP000001878">
    <property type="component" value="Segment"/>
</dbReference>
<dbReference type="GeneID" id="7751055"/>
<proteinExistence type="predicted"/>
<name>C1KFB1_9CAUD</name>
<evidence type="ECO:0000313" key="2">
    <source>
        <dbReference type="Proteomes" id="UP000001878"/>
    </source>
</evidence>
<accession>C1KFB1</accession>
<organism evidence="1 2">
    <name type="scientific">Lactobacillus phage Lb338-1</name>
    <dbReference type="NCBI Taxonomy" id="2892342"/>
    <lineage>
        <taxon>Viruses</taxon>
        <taxon>Duplodnaviria</taxon>
        <taxon>Heunggongvirae</taxon>
        <taxon>Uroviricota</taxon>
        <taxon>Caudoviricetes</taxon>
        <taxon>Herelleviridae</taxon>
        <taxon>Mooreparkvirus</taxon>
        <taxon>Mooreparkvirus Lb3381</taxon>
    </lineage>
</organism>
<protein>
    <submittedName>
        <fullName evidence="1">Uncharacterized protein</fullName>
    </submittedName>
</protein>
<gene>
    <name evidence="1" type="ORF">lb338_phage_1</name>
</gene>
<dbReference type="EMBL" id="FJ822135">
    <property type="protein sequence ID" value="ACO36922.1"/>
    <property type="molecule type" value="Genomic_DNA"/>
</dbReference>
<dbReference type="RefSeq" id="YP_002790680.1">
    <property type="nucleotide sequence ID" value="NC_012530.1"/>
</dbReference>
<sequence>MKPIMFTVEARYGDEKHNYHSFDFNKALRAFEQAIVIVGNKGTVKLTNGTTWETTTWDKGELSGNCVTTRLVKEALC</sequence>
<evidence type="ECO:0000313" key="1">
    <source>
        <dbReference type="EMBL" id="ACO36922.1"/>
    </source>
</evidence>
<keyword evidence="2" id="KW-1185">Reference proteome</keyword>
<dbReference type="KEGG" id="vg:7751055"/>